<dbReference type="FunCoup" id="A0A2N3MY34">
    <property type="interactions" value="83"/>
</dbReference>
<dbReference type="EMBL" id="NLAX01001623">
    <property type="protein sequence ID" value="PKS05082.1"/>
    <property type="molecule type" value="Genomic_DNA"/>
</dbReference>
<evidence type="ECO:0000313" key="2">
    <source>
        <dbReference type="EMBL" id="PKS05082.1"/>
    </source>
</evidence>
<dbReference type="Pfam" id="PF10281">
    <property type="entry name" value="Ish1"/>
    <property type="match status" value="7"/>
</dbReference>
<evidence type="ECO:0000256" key="1">
    <source>
        <dbReference type="SAM" id="SignalP"/>
    </source>
</evidence>
<dbReference type="Proteomes" id="UP000233524">
    <property type="component" value="Unassembled WGS sequence"/>
</dbReference>
<protein>
    <submittedName>
        <fullName evidence="2">Uncharacterized protein</fullName>
    </submittedName>
</protein>
<proteinExistence type="predicted"/>
<comment type="caution">
    <text evidence="2">The sequence shown here is derived from an EMBL/GenBank/DDBJ whole genome shotgun (WGS) entry which is preliminary data.</text>
</comment>
<dbReference type="OrthoDB" id="2527403at2759"/>
<accession>A0A2N3MY34</accession>
<dbReference type="InParanoid" id="A0A2N3MY34"/>
<name>A0A2N3MY34_9PEZI</name>
<sequence length="530" mass="58984">MKVSNTIIMAVLAAEATASWLSNAAYNKWHETELERWLSDHNIPYPTPADRKDLEKIVEKNWDNHVVTPYNDWDADRLQTYLQSKGQEVEINAKANKDTLIDRVKSTWYETEDHAQQAWINVKDWIFDTWSDSQLKAFCDKHGIPVPQPRTRDVILQEVRSNYETVARKAGETAAYPGDWLYSTWSTSELKKWLDEHGVSVPQPAKRDKLIAAVRRNSRIAYLKEQEATSTASEAVQSAFASLSDTALDTWSESQIKKFCDENDITVPQGTKANELRALVRKHRARILGDDTAGKFGAATSSAGNQFAKATDSATLMVQDAFNKATETWSQSRLKSFLDARGIPVPQNSNVDELRALVRKNAHSAAGGWTFDDWSIENLKNYLLSTGDTAAKATAERVTATRDELLAAAQSAYNSASSAGGAQWTSATSYLSQATATAKSNAFETWSESDLKSYLDSYGIPVPQGSTVDQLRAEARKQFTYYRYGTSSPSGTILAKLGESFRTTWDWVAKQISKGAQVAGDTAEEIRQEL</sequence>
<reference evidence="2 3" key="1">
    <citation type="journal article" date="2017" name="G3 (Bethesda)">
        <title>First Draft Genome Sequence of the Pathogenic Fungus Lomentospora prolificans (Formerly Scedosporium prolificans).</title>
        <authorList>
            <person name="Luo R."/>
            <person name="Zimin A."/>
            <person name="Workman R."/>
            <person name="Fan Y."/>
            <person name="Pertea G."/>
            <person name="Grossman N."/>
            <person name="Wear M.P."/>
            <person name="Jia B."/>
            <person name="Miller H."/>
            <person name="Casadevall A."/>
            <person name="Timp W."/>
            <person name="Zhang S.X."/>
            <person name="Salzberg S.L."/>
        </authorList>
    </citation>
    <scope>NUCLEOTIDE SEQUENCE [LARGE SCALE GENOMIC DNA]</scope>
    <source>
        <strain evidence="2 3">JHH-5317</strain>
    </source>
</reference>
<keyword evidence="1" id="KW-0732">Signal</keyword>
<dbReference type="AlphaFoldDB" id="A0A2N3MY34"/>
<dbReference type="VEuPathDB" id="FungiDB:jhhlp_008449"/>
<keyword evidence="3" id="KW-1185">Reference proteome</keyword>
<feature type="chain" id="PRO_5014801007" evidence="1">
    <location>
        <begin position="25"/>
        <end position="530"/>
    </location>
</feature>
<evidence type="ECO:0000313" key="3">
    <source>
        <dbReference type="Proteomes" id="UP000233524"/>
    </source>
</evidence>
<organism evidence="2 3">
    <name type="scientific">Lomentospora prolificans</name>
    <dbReference type="NCBI Taxonomy" id="41688"/>
    <lineage>
        <taxon>Eukaryota</taxon>
        <taxon>Fungi</taxon>
        <taxon>Dikarya</taxon>
        <taxon>Ascomycota</taxon>
        <taxon>Pezizomycotina</taxon>
        <taxon>Sordariomycetes</taxon>
        <taxon>Hypocreomycetidae</taxon>
        <taxon>Microascales</taxon>
        <taxon>Microascaceae</taxon>
        <taxon>Lomentospora</taxon>
    </lineage>
</organism>
<dbReference type="STRING" id="41688.A0A2N3MY34"/>
<gene>
    <name evidence="2" type="ORF">jhhlp_008449</name>
</gene>
<dbReference type="InterPro" id="IPR018803">
    <property type="entry name" value="Ish1/Msc1-like"/>
</dbReference>
<feature type="signal peptide" evidence="1">
    <location>
        <begin position="1"/>
        <end position="24"/>
    </location>
</feature>